<reference evidence="2 3" key="1">
    <citation type="submission" date="2024-06" db="EMBL/GenBank/DDBJ databases">
        <title>The Natural Products Discovery Center: Release of the First 8490 Sequenced Strains for Exploring Actinobacteria Biosynthetic Diversity.</title>
        <authorList>
            <person name="Kalkreuter E."/>
            <person name="Kautsar S.A."/>
            <person name="Yang D."/>
            <person name="Bader C.D."/>
            <person name="Teijaro C.N."/>
            <person name="Fluegel L."/>
            <person name="Davis C.M."/>
            <person name="Simpson J.R."/>
            <person name="Lauterbach L."/>
            <person name="Steele A.D."/>
            <person name="Gui C."/>
            <person name="Meng S."/>
            <person name="Li G."/>
            <person name="Viehrig K."/>
            <person name="Ye F."/>
            <person name="Su P."/>
            <person name="Kiefer A.F."/>
            <person name="Nichols A."/>
            <person name="Cepeda A.J."/>
            <person name="Yan W."/>
            <person name="Fan B."/>
            <person name="Jiang Y."/>
            <person name="Adhikari A."/>
            <person name="Zheng C.-J."/>
            <person name="Schuster L."/>
            <person name="Cowan T.M."/>
            <person name="Smanski M.J."/>
            <person name="Chevrette M.G."/>
            <person name="De Carvalho L.P.S."/>
            <person name="Shen B."/>
        </authorList>
    </citation>
    <scope>NUCLEOTIDE SEQUENCE [LARGE SCALE GENOMIC DNA]</scope>
    <source>
        <strain evidence="2 3">NPDC001166</strain>
    </source>
</reference>
<organism evidence="2 3">
    <name type="scientific">Streptomyces sp. 900105245</name>
    <dbReference type="NCBI Taxonomy" id="3154379"/>
    <lineage>
        <taxon>Bacteria</taxon>
        <taxon>Bacillati</taxon>
        <taxon>Actinomycetota</taxon>
        <taxon>Actinomycetes</taxon>
        <taxon>Kitasatosporales</taxon>
        <taxon>Streptomycetaceae</taxon>
        <taxon>Streptomyces</taxon>
    </lineage>
</organism>
<evidence type="ECO:0000313" key="2">
    <source>
        <dbReference type="EMBL" id="MER6427872.1"/>
    </source>
</evidence>
<sequence length="150" mass="17223">MSRDADVIVLAPYSDEVMEPLTRQDPERSWRGRFEPVQGQDGGFGYGWALEFDKAYGRSGLLADLEALSWPNPLRVQVLIRDQDDDCFGLWMFHDGKLVEVALPRTERFHEPAPPTDEFVPSPGILLRTDTHQRLPRQTPPELRDPRPAW</sequence>
<dbReference type="RefSeq" id="WP_073898512.1">
    <property type="nucleotide sequence ID" value="NZ_JBEPAB010000004.1"/>
</dbReference>
<accession>A0ABV1U2B6</accession>
<dbReference type="Proteomes" id="UP001470023">
    <property type="component" value="Unassembled WGS sequence"/>
</dbReference>
<feature type="region of interest" description="Disordered" evidence="1">
    <location>
        <begin position="109"/>
        <end position="150"/>
    </location>
</feature>
<evidence type="ECO:0000313" key="3">
    <source>
        <dbReference type="Proteomes" id="UP001470023"/>
    </source>
</evidence>
<dbReference type="EMBL" id="JBEPAZ010000005">
    <property type="protein sequence ID" value="MER6427872.1"/>
    <property type="molecule type" value="Genomic_DNA"/>
</dbReference>
<evidence type="ECO:0000256" key="1">
    <source>
        <dbReference type="SAM" id="MobiDB-lite"/>
    </source>
</evidence>
<name>A0ABV1U2B6_9ACTN</name>
<gene>
    <name evidence="2" type="ORF">ABT272_09000</name>
</gene>
<protein>
    <submittedName>
        <fullName evidence="2">Uncharacterized protein</fullName>
    </submittedName>
</protein>
<comment type="caution">
    <text evidence="2">The sequence shown here is derived from an EMBL/GenBank/DDBJ whole genome shotgun (WGS) entry which is preliminary data.</text>
</comment>
<proteinExistence type="predicted"/>
<keyword evidence="3" id="KW-1185">Reference proteome</keyword>